<sequence length="208" mass="23771">MGEKTNIRSLLFHNAFFLMLQRGADENAGFHCSIRRGRRSSRLRELCPEDVTKTTRSRNTHCQPTTNGPNYQRTFYDIIRHTGFRVLVDGNFLQLFVAVVDFAFFSSLNSFLCRSFPPIEYCISGNCFVKEEEEEEEEVVFVFGALNSASAWWVSTYSCRFTINPFATLLYVDALFIPLPPSPETTLRRLHLGVELGDADWTGNATSR</sequence>
<proteinExistence type="predicted"/>
<reference evidence="2" key="1">
    <citation type="submission" date="2017-01" db="EMBL/GenBank/DDBJ databases">
        <title>Comparative genomics of anhydrobiosis in the tardigrade Hypsibius dujardini.</title>
        <authorList>
            <person name="Yoshida Y."/>
            <person name="Koutsovoulos G."/>
            <person name="Laetsch D."/>
            <person name="Stevens L."/>
            <person name="Kumar S."/>
            <person name="Horikawa D."/>
            <person name="Ishino K."/>
            <person name="Komine S."/>
            <person name="Tomita M."/>
            <person name="Blaxter M."/>
            <person name="Arakawa K."/>
        </authorList>
    </citation>
    <scope>NUCLEOTIDE SEQUENCE [LARGE SCALE GENOMIC DNA]</scope>
    <source>
        <strain evidence="2">Z151</strain>
    </source>
</reference>
<gene>
    <name evidence="1" type="ORF">BV898_01841</name>
</gene>
<dbReference type="EMBL" id="MTYJ01000007">
    <property type="protein sequence ID" value="OQV24302.1"/>
    <property type="molecule type" value="Genomic_DNA"/>
</dbReference>
<accession>A0A1W0XAF5</accession>
<evidence type="ECO:0000313" key="2">
    <source>
        <dbReference type="Proteomes" id="UP000192578"/>
    </source>
</evidence>
<protein>
    <submittedName>
        <fullName evidence="1">Uncharacterized protein</fullName>
    </submittedName>
</protein>
<keyword evidence="2" id="KW-1185">Reference proteome</keyword>
<dbReference type="AlphaFoldDB" id="A0A1W0XAF5"/>
<name>A0A1W0XAF5_HYPEX</name>
<organism evidence="1 2">
    <name type="scientific">Hypsibius exemplaris</name>
    <name type="common">Freshwater tardigrade</name>
    <dbReference type="NCBI Taxonomy" id="2072580"/>
    <lineage>
        <taxon>Eukaryota</taxon>
        <taxon>Metazoa</taxon>
        <taxon>Ecdysozoa</taxon>
        <taxon>Tardigrada</taxon>
        <taxon>Eutardigrada</taxon>
        <taxon>Parachela</taxon>
        <taxon>Hypsibioidea</taxon>
        <taxon>Hypsibiidae</taxon>
        <taxon>Hypsibius</taxon>
    </lineage>
</organism>
<evidence type="ECO:0000313" key="1">
    <source>
        <dbReference type="EMBL" id="OQV24302.1"/>
    </source>
</evidence>
<dbReference type="Proteomes" id="UP000192578">
    <property type="component" value="Unassembled WGS sequence"/>
</dbReference>
<comment type="caution">
    <text evidence="1">The sequence shown here is derived from an EMBL/GenBank/DDBJ whole genome shotgun (WGS) entry which is preliminary data.</text>
</comment>